<dbReference type="AlphaFoldDB" id="F2L6K0"/>
<accession>F2L6K0</accession>
<proteinExistence type="predicted"/>
<protein>
    <submittedName>
        <fullName evidence="1">Uncharacterized protein</fullName>
    </submittedName>
</protein>
<geneLocation type="plasmid" evidence="1 2">
    <name>pPSED01</name>
</geneLocation>
<dbReference type="RefSeq" id="WP_013678786.1">
    <property type="nucleotide sequence ID" value="NC_015314.1"/>
</dbReference>
<dbReference type="EMBL" id="CP002594">
    <property type="protein sequence ID" value="AEA28894.1"/>
    <property type="molecule type" value="Genomic_DNA"/>
</dbReference>
<dbReference type="KEGG" id="pdx:Psed_6823"/>
<evidence type="ECO:0000313" key="1">
    <source>
        <dbReference type="EMBL" id="AEA28894.1"/>
    </source>
</evidence>
<keyword evidence="2" id="KW-1185">Reference proteome</keyword>
<dbReference type="Proteomes" id="UP000007809">
    <property type="component" value="Plasmid pPSED01"/>
</dbReference>
<sequence length="255" mass="27216">MTTLADIRRIFSVRGVDSDRITQPTAPGEAQFLFTTPLGGQVWFAPHEQDRQRIGWAYSAWNRHGELTEAGRTDTTAPEGLLPVLGRHQEPATAPASRRQLDTLRALASPTEHSPWAMSTTAAPDRWILGLFVAWTQLREADAGSVCGGDLVEQVERAFTAIGLTDVELDDDGDASLDELATLVDSGPAPDGEDPAVPMIAAYLAQALDHALEPARNRGLDHQLGVLTVDDLAAEMAAGLRRSGLLAPALGAVNA</sequence>
<dbReference type="HOGENOM" id="CLU_1089374_0_0_11"/>
<dbReference type="OrthoDB" id="3577542at2"/>
<gene>
    <name evidence="1" type="ordered locus">Psed_6823</name>
</gene>
<name>F2L6K0_PSEUX</name>
<reference evidence="1 2" key="1">
    <citation type="journal article" date="2011" name="J. Bacteriol.">
        <title>Genome sequence of the 1,4-dioxane-degrading Pseudonocardia dioxanivorans strain CB1190.</title>
        <authorList>
            <person name="Sales C.M."/>
            <person name="Mahendra S."/>
            <person name="Grostern A."/>
            <person name="Parales R.E."/>
            <person name="Goodwin L.A."/>
            <person name="Woyke T."/>
            <person name="Nolan M."/>
            <person name="Lapidus A."/>
            <person name="Chertkov O."/>
            <person name="Ovchinnikova G."/>
            <person name="Sczyrba A."/>
            <person name="Alvarez-Cohen L."/>
        </authorList>
    </citation>
    <scope>NUCLEOTIDE SEQUENCE [LARGE SCALE GENOMIC DNA]</scope>
    <source>
        <strain evidence="2">ATCC 55486 / DSM 44775 / JCM 13855 / CB1190</strain>
    </source>
</reference>
<organism evidence="1 2">
    <name type="scientific">Pseudonocardia dioxanivorans (strain ATCC 55486 / DSM 44775 / JCM 13855 / CB1190)</name>
    <dbReference type="NCBI Taxonomy" id="675635"/>
    <lineage>
        <taxon>Bacteria</taxon>
        <taxon>Bacillati</taxon>
        <taxon>Actinomycetota</taxon>
        <taxon>Actinomycetes</taxon>
        <taxon>Pseudonocardiales</taxon>
        <taxon>Pseudonocardiaceae</taxon>
        <taxon>Pseudonocardia</taxon>
    </lineage>
</organism>
<evidence type="ECO:0000313" key="2">
    <source>
        <dbReference type="Proteomes" id="UP000007809"/>
    </source>
</evidence>
<keyword evidence="1" id="KW-0614">Plasmid</keyword>